<evidence type="ECO:0000313" key="12">
    <source>
        <dbReference type="Proteomes" id="UP000193411"/>
    </source>
</evidence>
<dbReference type="Gene3D" id="3.30.470.20">
    <property type="entry name" value="ATP-grasp fold, B domain"/>
    <property type="match status" value="1"/>
</dbReference>
<dbReference type="OrthoDB" id="25308at2759"/>
<evidence type="ECO:0000256" key="4">
    <source>
        <dbReference type="ARBA" id="ARBA00022723"/>
    </source>
</evidence>
<sequence>MTPKAINKMVRIGLIFPQKKLSQAGFDGIVERARSKGVDLVHIDLDIPLEQQGPFALIVHKLNETYLGFLAGDEASVQRWNRVQKFIMANPAVPFLDPLASIQPLYSRTEMATKLAQLDWLIQHGPFEKPEELAVQPIVPHGGVLFKAYTLAERTEVLLRPSLRNRWIDDGEPLVFDSQTIPKRFPSTNQTEIDIARRTPVETAFLSATNDDLAHAAAQLDSGNIKASINNLAARLSSVFGLTLFGFDVVLNSSDRQLNMSTSTIFHRFQAFHTIFRQRFQTRFSNIAAWN</sequence>
<proteinExistence type="inferred from homology"/>
<name>A0A1Y2HDS7_9FUNG</name>
<dbReference type="GO" id="GO:0005737">
    <property type="term" value="C:cytoplasm"/>
    <property type="evidence" value="ECO:0007669"/>
    <property type="project" value="TreeGrafter"/>
</dbReference>
<keyword evidence="5" id="KW-0547">Nucleotide-binding</keyword>
<dbReference type="Pfam" id="PF05770">
    <property type="entry name" value="Ins134_P3_kin"/>
    <property type="match status" value="1"/>
</dbReference>
<evidence type="ECO:0000313" key="11">
    <source>
        <dbReference type="EMBL" id="ORZ32051.1"/>
    </source>
</evidence>
<dbReference type="GO" id="GO:0000287">
    <property type="term" value="F:magnesium ion binding"/>
    <property type="evidence" value="ECO:0007669"/>
    <property type="project" value="InterPro"/>
</dbReference>
<keyword evidence="8" id="KW-0460">Magnesium</keyword>
<dbReference type="GO" id="GO:0032957">
    <property type="term" value="P:inositol trisphosphate metabolic process"/>
    <property type="evidence" value="ECO:0007669"/>
    <property type="project" value="InterPro"/>
</dbReference>
<dbReference type="STRING" id="765915.A0A1Y2HDS7"/>
<evidence type="ECO:0000256" key="7">
    <source>
        <dbReference type="ARBA" id="ARBA00022840"/>
    </source>
</evidence>
<comment type="cofactor">
    <cofactor evidence="1">
        <name>Mg(2+)</name>
        <dbReference type="ChEBI" id="CHEBI:18420"/>
    </cofactor>
</comment>
<dbReference type="InterPro" id="IPR040464">
    <property type="entry name" value="InsP(3)kin_ATP-grasp"/>
</dbReference>
<dbReference type="Proteomes" id="UP000193411">
    <property type="component" value="Unassembled WGS sequence"/>
</dbReference>
<comment type="caution">
    <text evidence="11">The sequence shown here is derived from an EMBL/GenBank/DDBJ whole genome shotgun (WGS) entry which is preliminary data.</text>
</comment>
<comment type="similarity">
    <text evidence="2">Belongs to the ITPK1 family.</text>
</comment>
<accession>A0A1Y2HDS7</accession>
<dbReference type="AlphaFoldDB" id="A0A1Y2HDS7"/>
<evidence type="ECO:0000256" key="2">
    <source>
        <dbReference type="ARBA" id="ARBA00009601"/>
    </source>
</evidence>
<dbReference type="GO" id="GO:0005524">
    <property type="term" value="F:ATP binding"/>
    <property type="evidence" value="ECO:0007669"/>
    <property type="project" value="UniProtKB-KW"/>
</dbReference>
<keyword evidence="3" id="KW-0808">Transferase</keyword>
<dbReference type="InterPro" id="IPR008656">
    <property type="entry name" value="Inositol_tetrakis-P_1-kinase"/>
</dbReference>
<dbReference type="GO" id="GO:0047325">
    <property type="term" value="F:inositol-3,4,5,6-tetrakisphosphate 1-kinase activity"/>
    <property type="evidence" value="ECO:0007669"/>
    <property type="project" value="InterPro"/>
</dbReference>
<dbReference type="Pfam" id="PF17927">
    <property type="entry name" value="Ins134_P3_kin_N"/>
    <property type="match status" value="1"/>
</dbReference>
<feature type="domain" description="Inositol-tetrakisphosphate 1-kinase N-terminal" evidence="10">
    <location>
        <begin position="12"/>
        <end position="102"/>
    </location>
</feature>
<dbReference type="PANTHER" id="PTHR14217">
    <property type="entry name" value="INOSITOL-TETRAKISPHOSPHATE 1-KINASE"/>
    <property type="match status" value="1"/>
</dbReference>
<evidence type="ECO:0000259" key="10">
    <source>
        <dbReference type="Pfam" id="PF17927"/>
    </source>
</evidence>
<dbReference type="InterPro" id="IPR041429">
    <property type="entry name" value="ITPK1_N"/>
</dbReference>
<dbReference type="PANTHER" id="PTHR14217:SF1">
    <property type="entry name" value="INOSITOL-TETRAKISPHOSPHATE 1-KINASE"/>
    <property type="match status" value="1"/>
</dbReference>
<evidence type="ECO:0000256" key="5">
    <source>
        <dbReference type="ARBA" id="ARBA00022741"/>
    </source>
</evidence>
<keyword evidence="4" id="KW-0479">Metal-binding</keyword>
<evidence type="ECO:0000256" key="3">
    <source>
        <dbReference type="ARBA" id="ARBA00022679"/>
    </source>
</evidence>
<dbReference type="GO" id="GO:0052725">
    <property type="term" value="F:inositol-1,3,4-trisphosphate 6-kinase activity"/>
    <property type="evidence" value="ECO:0007669"/>
    <property type="project" value="InterPro"/>
</dbReference>
<dbReference type="EMBL" id="MCFL01000051">
    <property type="protein sequence ID" value="ORZ32051.1"/>
    <property type="molecule type" value="Genomic_DNA"/>
</dbReference>
<dbReference type="Gene3D" id="3.40.50.11370">
    <property type="match status" value="1"/>
</dbReference>
<organism evidence="11 12">
    <name type="scientific">Catenaria anguillulae PL171</name>
    <dbReference type="NCBI Taxonomy" id="765915"/>
    <lineage>
        <taxon>Eukaryota</taxon>
        <taxon>Fungi</taxon>
        <taxon>Fungi incertae sedis</taxon>
        <taxon>Blastocladiomycota</taxon>
        <taxon>Blastocladiomycetes</taxon>
        <taxon>Blastocladiales</taxon>
        <taxon>Catenariaceae</taxon>
        <taxon>Catenaria</taxon>
    </lineage>
</organism>
<evidence type="ECO:0000259" key="9">
    <source>
        <dbReference type="Pfam" id="PF05770"/>
    </source>
</evidence>
<gene>
    <name evidence="11" type="ORF">BCR44DRAFT_56490</name>
</gene>
<keyword evidence="6 11" id="KW-0418">Kinase</keyword>
<keyword evidence="12" id="KW-1185">Reference proteome</keyword>
<feature type="non-terminal residue" evidence="11">
    <location>
        <position position="291"/>
    </location>
</feature>
<protein>
    <submittedName>
        <fullName evidence="11">Inositol 1, 3, 4-trisphosphate 5/6-kinase-domain-containing protein</fullName>
    </submittedName>
</protein>
<keyword evidence="7" id="KW-0067">ATP-binding</keyword>
<dbReference type="GO" id="GO:0052726">
    <property type="term" value="F:inositol-1,3,4-trisphosphate 5-kinase activity"/>
    <property type="evidence" value="ECO:0007669"/>
    <property type="project" value="InterPro"/>
</dbReference>
<feature type="domain" description="Inositol 1,3,4-trisphosphate 5/6-kinase ATP-grasp" evidence="9">
    <location>
        <begin position="133"/>
        <end position="256"/>
    </location>
</feature>
<evidence type="ECO:0000256" key="8">
    <source>
        <dbReference type="ARBA" id="ARBA00022842"/>
    </source>
</evidence>
<reference evidence="11 12" key="1">
    <citation type="submission" date="2016-07" db="EMBL/GenBank/DDBJ databases">
        <title>Pervasive Adenine N6-methylation of Active Genes in Fungi.</title>
        <authorList>
            <consortium name="DOE Joint Genome Institute"/>
            <person name="Mondo S.J."/>
            <person name="Dannebaum R.O."/>
            <person name="Kuo R.C."/>
            <person name="Labutti K."/>
            <person name="Haridas S."/>
            <person name="Kuo A."/>
            <person name="Salamov A."/>
            <person name="Ahrendt S.R."/>
            <person name="Lipzen A."/>
            <person name="Sullivan W."/>
            <person name="Andreopoulos W.B."/>
            <person name="Clum A."/>
            <person name="Lindquist E."/>
            <person name="Daum C."/>
            <person name="Ramamoorthy G.K."/>
            <person name="Gryganskyi A."/>
            <person name="Culley D."/>
            <person name="Magnuson J.K."/>
            <person name="James T.Y."/>
            <person name="O'Malley M.A."/>
            <person name="Stajich J.E."/>
            <person name="Spatafora J.W."/>
            <person name="Visel A."/>
            <person name="Grigoriev I.V."/>
        </authorList>
    </citation>
    <scope>NUCLEOTIDE SEQUENCE [LARGE SCALE GENOMIC DNA]</scope>
    <source>
        <strain evidence="11 12">PL171</strain>
    </source>
</reference>
<evidence type="ECO:0000256" key="1">
    <source>
        <dbReference type="ARBA" id="ARBA00001946"/>
    </source>
</evidence>
<evidence type="ECO:0000256" key="6">
    <source>
        <dbReference type="ARBA" id="ARBA00022777"/>
    </source>
</evidence>